<dbReference type="OrthoDB" id="10611994at2759"/>
<evidence type="ECO:0000313" key="2">
    <source>
        <dbReference type="EMBL" id="RNF11678.1"/>
    </source>
</evidence>
<organism evidence="2 3">
    <name type="scientific">Trypanosoma rangeli</name>
    <dbReference type="NCBI Taxonomy" id="5698"/>
    <lineage>
        <taxon>Eukaryota</taxon>
        <taxon>Discoba</taxon>
        <taxon>Euglenozoa</taxon>
        <taxon>Kinetoplastea</taxon>
        <taxon>Metakinetoplastina</taxon>
        <taxon>Trypanosomatida</taxon>
        <taxon>Trypanosomatidae</taxon>
        <taxon>Trypanosoma</taxon>
        <taxon>Herpetosoma</taxon>
    </lineage>
</organism>
<dbReference type="VEuPathDB" id="TriTrypDB:TRSC58_03066"/>
<proteinExistence type="predicted"/>
<dbReference type="Proteomes" id="UP000283634">
    <property type="component" value="Unassembled WGS sequence"/>
</dbReference>
<reference evidence="2 3" key="1">
    <citation type="journal article" date="2018" name="BMC Genomics">
        <title>Genomic comparison of Trypanosoma conorhini and Trypanosoma rangeli to Trypanosoma cruzi strains of high and low virulence.</title>
        <authorList>
            <person name="Bradwell K.R."/>
            <person name="Koparde V.N."/>
            <person name="Matveyev A.V."/>
            <person name="Serrano M.G."/>
            <person name="Alves J.M."/>
            <person name="Parikh H."/>
            <person name="Huang B."/>
            <person name="Lee V."/>
            <person name="Espinosa-Alvarez O."/>
            <person name="Ortiz P.A."/>
            <person name="Costa-Martins A.G."/>
            <person name="Teixeira M.M."/>
            <person name="Buck G.A."/>
        </authorList>
    </citation>
    <scope>NUCLEOTIDE SEQUENCE [LARGE SCALE GENOMIC DNA]</scope>
    <source>
        <strain evidence="2 3">AM80</strain>
    </source>
</reference>
<comment type="caution">
    <text evidence="2">The sequence shown here is derived from an EMBL/GenBank/DDBJ whole genome shotgun (WGS) entry which is preliminary data.</text>
</comment>
<evidence type="ECO:0000256" key="1">
    <source>
        <dbReference type="SAM" id="MobiDB-lite"/>
    </source>
</evidence>
<feature type="region of interest" description="Disordered" evidence="1">
    <location>
        <begin position="213"/>
        <end position="234"/>
    </location>
</feature>
<name>A0A3R7MUY5_TRYRA</name>
<sequence>MNTSFNASDLVVAAPSPSAVGTSYATMAGTTLTSRSRACVVQHRKETTKATVKEVDVVHRGLKRLETRMHELESRVQYVNPWVVQYMWEMLCDLRDKIGMKYSHQREKAWMTNLRQHGHCSSGEQLLSERRAKSSANRGSTEITTAARMRETDSVDGILLTTPMRLFEESNEVGTVDYHNDEGDALETSVSSESDDDTPLVCKKGAMMADARSQGGENFGLEPPSDGTDRLRGGRRSVKNGRLLTRYIANVDARWESYRVAQEECNSRMEIALEESTRRSFFFSPCHVVWRMRCIRGNLVWLLLHPPPVGTSTTRNRLQHSAGETLQGSVNGSDWMSSMCLFHRVLNFRGDCLPLNQPRVLLNFSHRRGAAIGAAGIRTKIGQRNEI</sequence>
<evidence type="ECO:0000313" key="3">
    <source>
        <dbReference type="Proteomes" id="UP000283634"/>
    </source>
</evidence>
<keyword evidence="3" id="KW-1185">Reference proteome</keyword>
<dbReference type="RefSeq" id="XP_029242310.1">
    <property type="nucleotide sequence ID" value="XM_029377830.1"/>
</dbReference>
<dbReference type="EMBL" id="MKGL01000014">
    <property type="protein sequence ID" value="RNF11678.1"/>
    <property type="molecule type" value="Genomic_DNA"/>
</dbReference>
<gene>
    <name evidence="2" type="ORF">TraAM80_00761</name>
</gene>
<protein>
    <submittedName>
        <fullName evidence="2">Uncharacterized protein</fullName>
    </submittedName>
</protein>
<accession>A0A3R7MUY5</accession>
<dbReference type="GeneID" id="40324694"/>
<dbReference type="AlphaFoldDB" id="A0A3R7MUY5"/>